<dbReference type="EMBL" id="MSTI01000047">
    <property type="protein sequence ID" value="OLV18991.1"/>
    <property type="molecule type" value="Genomic_DNA"/>
</dbReference>
<dbReference type="AlphaFoldDB" id="A0A1U7P1F1"/>
<feature type="region of interest" description="Disordered" evidence="9">
    <location>
        <begin position="1"/>
        <end position="21"/>
    </location>
</feature>
<dbReference type="Proteomes" id="UP000186607">
    <property type="component" value="Unassembled WGS sequence"/>
</dbReference>
<dbReference type="GO" id="GO:0005524">
    <property type="term" value="F:ATP binding"/>
    <property type="evidence" value="ECO:0007669"/>
    <property type="project" value="UniProtKB-KW"/>
</dbReference>
<evidence type="ECO:0000256" key="6">
    <source>
        <dbReference type="ARBA" id="ARBA00022840"/>
    </source>
</evidence>
<keyword evidence="6 11" id="KW-0067">ATP-binding</keyword>
<sequence>MTTLPSSSASPPAPTSSGGSPLLDMQGIQKSFAGVAALAQASLTVGAGEVHALIGQNGAGKSTMIKVLTGAYQRDGGSITFAGGPAAFSSPLAAQLGGIATIYQEVNLIALRTVAENIFLGREPKKWGLIQWPVMNAEASRLLKELGISLDVTQPLGTFSTAIQQMVALARAVSINARLVIMDEPTSSLNEREVETLFGVIRGLKDRGVSVIFVSHRLDELYAVCDRITVMRDGRTVYAGNMADISRLQLVEQMLGREIKNEGAQTGFVKSGAGKSGEPLLKAEGIRLGQRLSGASVAVRQGEVVGLAGLLGSGRSELARVIFGADTPDAGTVTLDGQPAHFRTPAEAIRAGLGFCSEDRKAEGIIPELSVRENLTLAILPRLARAGVVDTARQSEIVDRFVAQLGIKTSNPDQPIRELSGGNQQKVLLARWLATDPRLLILDEPTRGIDVGAKAEIQRLIGELAQDGLGVLMISSELEELIEGCHEVTVLHDGHSVARLSGDRITEPELLHAMAQGAGAQDIPAPQVRL</sequence>
<dbReference type="GO" id="GO:0005886">
    <property type="term" value="C:plasma membrane"/>
    <property type="evidence" value="ECO:0007669"/>
    <property type="project" value="UniProtKB-SubCell"/>
</dbReference>
<comment type="subcellular location">
    <subcellularLocation>
        <location evidence="1">Cell membrane</location>
        <topology evidence="1">Peripheral membrane protein</topology>
    </subcellularLocation>
</comment>
<keyword evidence="3" id="KW-1003">Cell membrane</keyword>
<dbReference type="PROSITE" id="PS50893">
    <property type="entry name" value="ABC_TRANSPORTER_2"/>
    <property type="match status" value="2"/>
</dbReference>
<dbReference type="FunFam" id="3.40.50.300:FF:000127">
    <property type="entry name" value="Ribose import ATP-binding protein RbsA"/>
    <property type="match status" value="1"/>
</dbReference>
<keyword evidence="7" id="KW-1278">Translocase</keyword>
<dbReference type="eggNOG" id="COG1129">
    <property type="taxonomic scope" value="Bacteria"/>
</dbReference>
<gene>
    <name evidence="11" type="ORF">BOO71_0004195</name>
</gene>
<evidence type="ECO:0000259" key="10">
    <source>
        <dbReference type="PROSITE" id="PS50893"/>
    </source>
</evidence>
<dbReference type="SMART" id="SM00382">
    <property type="entry name" value="AAA"/>
    <property type="match status" value="2"/>
</dbReference>
<dbReference type="CDD" id="cd03216">
    <property type="entry name" value="ABC_Carb_Monos_I"/>
    <property type="match status" value="1"/>
</dbReference>
<protein>
    <submittedName>
        <fullName evidence="11">Ribose ABC transport system, ATP-binding protein RbsA</fullName>
    </submittedName>
</protein>
<dbReference type="InterPro" id="IPR003439">
    <property type="entry name" value="ABC_transporter-like_ATP-bd"/>
</dbReference>
<dbReference type="PROSITE" id="PS00211">
    <property type="entry name" value="ABC_TRANSPORTER_1"/>
    <property type="match status" value="1"/>
</dbReference>
<dbReference type="CDD" id="cd03215">
    <property type="entry name" value="ABC_Carb_Monos_II"/>
    <property type="match status" value="1"/>
</dbReference>
<keyword evidence="4" id="KW-0677">Repeat</keyword>
<evidence type="ECO:0000256" key="3">
    <source>
        <dbReference type="ARBA" id="ARBA00022475"/>
    </source>
</evidence>
<dbReference type="Pfam" id="PF00005">
    <property type="entry name" value="ABC_tran"/>
    <property type="match status" value="2"/>
</dbReference>
<dbReference type="PANTHER" id="PTHR43790">
    <property type="entry name" value="CARBOHYDRATE TRANSPORT ATP-BINDING PROTEIN MG119-RELATED"/>
    <property type="match status" value="1"/>
</dbReference>
<dbReference type="InterPro" id="IPR003593">
    <property type="entry name" value="AAA+_ATPase"/>
</dbReference>
<proteinExistence type="predicted"/>
<evidence type="ECO:0000256" key="1">
    <source>
        <dbReference type="ARBA" id="ARBA00004202"/>
    </source>
</evidence>
<name>A0A1U7P1F1_9DEIO</name>
<dbReference type="RefSeq" id="WP_254843072.1">
    <property type="nucleotide sequence ID" value="NZ_MSTI01000047.1"/>
</dbReference>
<accession>A0A1U7P1F1</accession>
<evidence type="ECO:0000256" key="8">
    <source>
        <dbReference type="ARBA" id="ARBA00023136"/>
    </source>
</evidence>
<organism evidence="11 12">
    <name type="scientific">Deinococcus marmoris</name>
    <dbReference type="NCBI Taxonomy" id="249408"/>
    <lineage>
        <taxon>Bacteria</taxon>
        <taxon>Thermotogati</taxon>
        <taxon>Deinococcota</taxon>
        <taxon>Deinococci</taxon>
        <taxon>Deinococcales</taxon>
        <taxon>Deinococcaceae</taxon>
        <taxon>Deinococcus</taxon>
    </lineage>
</organism>
<evidence type="ECO:0000256" key="2">
    <source>
        <dbReference type="ARBA" id="ARBA00022448"/>
    </source>
</evidence>
<reference evidence="11 12" key="1">
    <citation type="submission" date="2017-01" db="EMBL/GenBank/DDBJ databases">
        <title>Genome Analysis of Deinococcus marmoris KOPRI26562.</title>
        <authorList>
            <person name="Kim J.H."/>
            <person name="Oh H.-M."/>
        </authorList>
    </citation>
    <scope>NUCLEOTIDE SEQUENCE [LARGE SCALE GENOMIC DNA]</scope>
    <source>
        <strain evidence="11 12">KOPRI26562</strain>
    </source>
</reference>
<keyword evidence="5" id="KW-0547">Nucleotide-binding</keyword>
<dbReference type="GO" id="GO:0016887">
    <property type="term" value="F:ATP hydrolysis activity"/>
    <property type="evidence" value="ECO:0007669"/>
    <property type="project" value="InterPro"/>
</dbReference>
<evidence type="ECO:0000313" key="12">
    <source>
        <dbReference type="Proteomes" id="UP000186607"/>
    </source>
</evidence>
<evidence type="ECO:0000256" key="7">
    <source>
        <dbReference type="ARBA" id="ARBA00022967"/>
    </source>
</evidence>
<evidence type="ECO:0000313" key="11">
    <source>
        <dbReference type="EMBL" id="OLV18991.1"/>
    </source>
</evidence>
<feature type="domain" description="ABC transporter" evidence="10">
    <location>
        <begin position="275"/>
        <end position="518"/>
    </location>
</feature>
<dbReference type="SUPFAM" id="SSF52540">
    <property type="entry name" value="P-loop containing nucleoside triphosphate hydrolases"/>
    <property type="match status" value="2"/>
</dbReference>
<evidence type="ECO:0000256" key="4">
    <source>
        <dbReference type="ARBA" id="ARBA00022737"/>
    </source>
</evidence>
<keyword evidence="12" id="KW-1185">Reference proteome</keyword>
<dbReference type="Gene3D" id="3.40.50.300">
    <property type="entry name" value="P-loop containing nucleotide triphosphate hydrolases"/>
    <property type="match status" value="2"/>
</dbReference>
<keyword evidence="2" id="KW-0813">Transport</keyword>
<dbReference type="InterPro" id="IPR027417">
    <property type="entry name" value="P-loop_NTPase"/>
</dbReference>
<dbReference type="InterPro" id="IPR050107">
    <property type="entry name" value="ABC_carbohydrate_import_ATPase"/>
</dbReference>
<dbReference type="InterPro" id="IPR017871">
    <property type="entry name" value="ABC_transporter-like_CS"/>
</dbReference>
<evidence type="ECO:0000256" key="9">
    <source>
        <dbReference type="SAM" id="MobiDB-lite"/>
    </source>
</evidence>
<keyword evidence="8" id="KW-0472">Membrane</keyword>
<dbReference type="STRING" id="249408.BOO71_0004195"/>
<feature type="domain" description="ABC transporter" evidence="10">
    <location>
        <begin position="23"/>
        <end position="258"/>
    </location>
</feature>
<evidence type="ECO:0000256" key="5">
    <source>
        <dbReference type="ARBA" id="ARBA00022741"/>
    </source>
</evidence>
<comment type="caution">
    <text evidence="11">The sequence shown here is derived from an EMBL/GenBank/DDBJ whole genome shotgun (WGS) entry which is preliminary data.</text>
</comment>
<dbReference type="PANTHER" id="PTHR43790:SF9">
    <property type="entry name" value="GALACTOFURANOSE TRANSPORTER ATP-BINDING PROTEIN YTFR"/>
    <property type="match status" value="1"/>
</dbReference>